<keyword evidence="3" id="KW-1185">Reference proteome</keyword>
<dbReference type="EMBL" id="JABEBT010000235">
    <property type="protein sequence ID" value="KAF7623522.1"/>
    <property type="molecule type" value="Genomic_DNA"/>
</dbReference>
<reference evidence="1" key="1">
    <citation type="journal article" date="2020" name="Ecol. Evol.">
        <title>Genome structure and content of the rice root-knot nematode (Meloidogyne graminicola).</title>
        <authorList>
            <person name="Phan N.T."/>
            <person name="Danchin E.G.J."/>
            <person name="Klopp C."/>
            <person name="Perfus-Barbeoch L."/>
            <person name="Kozlowski D.K."/>
            <person name="Koutsovoulos G.D."/>
            <person name="Lopez-Roques C."/>
            <person name="Bouchez O."/>
            <person name="Zahm M."/>
            <person name="Besnard G."/>
            <person name="Bellafiore S."/>
        </authorList>
    </citation>
    <scope>NUCLEOTIDE SEQUENCE</scope>
    <source>
        <strain evidence="1">VN-18</strain>
    </source>
</reference>
<evidence type="ECO:0000313" key="1">
    <source>
        <dbReference type="EMBL" id="KAF7623522.1"/>
    </source>
</evidence>
<protein>
    <submittedName>
        <fullName evidence="1">Uncharacterized protein</fullName>
    </submittedName>
</protein>
<dbReference type="Proteomes" id="UP000605970">
    <property type="component" value="Unassembled WGS sequence"/>
</dbReference>
<dbReference type="EMBL" id="JABEBT010000062">
    <property type="protein sequence ID" value="KAF7634188.1"/>
    <property type="molecule type" value="Genomic_DNA"/>
</dbReference>
<proteinExistence type="predicted"/>
<accession>A0A8S9Z7H7</accession>
<dbReference type="AlphaFoldDB" id="A0A8S9Z7H7"/>
<evidence type="ECO:0000313" key="2">
    <source>
        <dbReference type="EMBL" id="KAF7634188.1"/>
    </source>
</evidence>
<organism evidence="1 3">
    <name type="scientific">Meloidogyne graminicola</name>
    <dbReference type="NCBI Taxonomy" id="189291"/>
    <lineage>
        <taxon>Eukaryota</taxon>
        <taxon>Metazoa</taxon>
        <taxon>Ecdysozoa</taxon>
        <taxon>Nematoda</taxon>
        <taxon>Chromadorea</taxon>
        <taxon>Rhabditida</taxon>
        <taxon>Tylenchina</taxon>
        <taxon>Tylenchomorpha</taxon>
        <taxon>Tylenchoidea</taxon>
        <taxon>Meloidogynidae</taxon>
        <taxon>Meloidogyninae</taxon>
        <taxon>Meloidogyne</taxon>
    </lineage>
</organism>
<gene>
    <name evidence="2" type="ORF">Mgra_00006366</name>
    <name evidence="1" type="ORF">Mgra_00010188</name>
</gene>
<evidence type="ECO:0000313" key="3">
    <source>
        <dbReference type="Proteomes" id="UP000605970"/>
    </source>
</evidence>
<sequence>MSYGSGINGQRGMGQTWLC</sequence>
<name>A0A8S9Z7H7_9BILA</name>
<comment type="caution">
    <text evidence="1">The sequence shown here is derived from an EMBL/GenBank/DDBJ whole genome shotgun (WGS) entry which is preliminary data.</text>
</comment>